<keyword evidence="3" id="KW-1185">Reference proteome</keyword>
<feature type="signal peptide" evidence="1">
    <location>
        <begin position="1"/>
        <end position="24"/>
    </location>
</feature>
<comment type="caution">
    <text evidence="2">The sequence shown here is derived from an EMBL/GenBank/DDBJ whole genome shotgun (WGS) entry which is preliminary data.</text>
</comment>
<accession>A0A2P7NTB1</accession>
<feature type="chain" id="PRO_5015140382" description="Small metal-binding protein" evidence="1">
    <location>
        <begin position="25"/>
        <end position="58"/>
    </location>
</feature>
<keyword evidence="1" id="KW-0732">Signal</keyword>
<sequence length="58" mass="6136">MIKRISTILAIGILALFFSSQISASEYVAKTGFGENVNINMAKAVEHAEAAKAHGNNS</sequence>
<evidence type="ECO:0008006" key="4">
    <source>
        <dbReference type="Google" id="ProtNLM"/>
    </source>
</evidence>
<dbReference type="EMBL" id="PXXU01000039">
    <property type="protein sequence ID" value="PSJ16711.1"/>
    <property type="molecule type" value="Genomic_DNA"/>
</dbReference>
<reference evidence="2 3" key="1">
    <citation type="submission" date="2018-03" db="EMBL/GenBank/DDBJ databases">
        <title>Draft genome of Nitrosomonas supralitoralis APG5.</title>
        <authorList>
            <person name="Urakawa H."/>
            <person name="Lopez J.V."/>
        </authorList>
    </citation>
    <scope>NUCLEOTIDE SEQUENCE [LARGE SCALE GENOMIC DNA]</scope>
    <source>
        <strain evidence="2 3">APG5</strain>
    </source>
</reference>
<evidence type="ECO:0000256" key="1">
    <source>
        <dbReference type="SAM" id="SignalP"/>
    </source>
</evidence>
<dbReference type="Proteomes" id="UP000241912">
    <property type="component" value="Unassembled WGS sequence"/>
</dbReference>
<evidence type="ECO:0000313" key="3">
    <source>
        <dbReference type="Proteomes" id="UP000241912"/>
    </source>
</evidence>
<evidence type="ECO:0000313" key="2">
    <source>
        <dbReference type="EMBL" id="PSJ16711.1"/>
    </source>
</evidence>
<gene>
    <name evidence="2" type="ORF">C7H79_12140</name>
</gene>
<dbReference type="AlphaFoldDB" id="A0A2P7NTB1"/>
<proteinExistence type="predicted"/>
<name>A0A2P7NTB1_9PROT</name>
<protein>
    <recommendedName>
        <fullName evidence="4">Small metal-binding protein</fullName>
    </recommendedName>
</protein>
<organism evidence="2 3">
    <name type="scientific">Nitrosomonas supralitoralis</name>
    <dbReference type="NCBI Taxonomy" id="2116706"/>
    <lineage>
        <taxon>Bacteria</taxon>
        <taxon>Pseudomonadati</taxon>
        <taxon>Pseudomonadota</taxon>
        <taxon>Betaproteobacteria</taxon>
        <taxon>Nitrosomonadales</taxon>
        <taxon>Nitrosomonadaceae</taxon>
        <taxon>Nitrosomonas</taxon>
    </lineage>
</organism>